<feature type="transmembrane region" description="Helical" evidence="1">
    <location>
        <begin position="35"/>
        <end position="55"/>
    </location>
</feature>
<organism evidence="2 3">
    <name type="scientific">Sutcliffiella cohnii</name>
    <dbReference type="NCBI Taxonomy" id="33932"/>
    <lineage>
        <taxon>Bacteria</taxon>
        <taxon>Bacillati</taxon>
        <taxon>Bacillota</taxon>
        <taxon>Bacilli</taxon>
        <taxon>Bacillales</taxon>
        <taxon>Bacillaceae</taxon>
        <taxon>Sutcliffiella</taxon>
    </lineage>
</organism>
<dbReference type="RefSeq" id="WP_066412322.1">
    <property type="nucleotide sequence ID" value="NZ_CP018866.1"/>
</dbReference>
<dbReference type="EMBL" id="CP018866">
    <property type="protein sequence ID" value="AST93055.1"/>
    <property type="molecule type" value="Genomic_DNA"/>
</dbReference>
<evidence type="ECO:0000313" key="3">
    <source>
        <dbReference type="Proteomes" id="UP000215224"/>
    </source>
</evidence>
<accession>A0A223KU80</accession>
<dbReference type="AlphaFoldDB" id="A0A223KU80"/>
<proteinExistence type="predicted"/>
<protein>
    <submittedName>
        <fullName evidence="2">Uncharacterized protein</fullName>
    </submittedName>
</protein>
<gene>
    <name evidence="2" type="ORF">BC6307_18225</name>
</gene>
<keyword evidence="3" id="KW-1185">Reference proteome</keyword>
<keyword evidence="1" id="KW-0472">Membrane</keyword>
<reference evidence="2 3" key="1">
    <citation type="submission" date="2016-12" db="EMBL/GenBank/DDBJ databases">
        <title>The whole genome sequencing and assembly of Bacillus cohnii DSM 6307T strain.</title>
        <authorList>
            <person name="Lee Y.-J."/>
            <person name="Yi H."/>
            <person name="Bahn Y.-S."/>
            <person name="Kim J.F."/>
            <person name="Lee D.-W."/>
        </authorList>
    </citation>
    <scope>NUCLEOTIDE SEQUENCE [LARGE SCALE GENOMIC DNA]</scope>
    <source>
        <strain evidence="2 3">DSM 6307</strain>
    </source>
</reference>
<keyword evidence="1" id="KW-1133">Transmembrane helix</keyword>
<dbReference type="STRING" id="1314751.GCA_001591425_00745"/>
<keyword evidence="1" id="KW-0812">Transmembrane</keyword>
<evidence type="ECO:0000313" key="2">
    <source>
        <dbReference type="EMBL" id="AST93055.1"/>
    </source>
</evidence>
<dbReference type="Proteomes" id="UP000215224">
    <property type="component" value="Chromosome"/>
</dbReference>
<sequence>MKMAWWVFMSLLTVQIVLVQFMAEEFLAGHYDDLHYYFWSLGFMFLVTIITYIFFRKADKVLN</sequence>
<name>A0A223KU80_9BACI</name>
<dbReference type="KEGG" id="bcoh:BC6307_18225"/>
<evidence type="ECO:0000256" key="1">
    <source>
        <dbReference type="SAM" id="Phobius"/>
    </source>
</evidence>